<feature type="compositionally biased region" description="Polar residues" evidence="1">
    <location>
        <begin position="154"/>
        <end position="173"/>
    </location>
</feature>
<evidence type="ECO:0000256" key="1">
    <source>
        <dbReference type="SAM" id="MobiDB-lite"/>
    </source>
</evidence>
<accession>A0A9P6AU05</accession>
<evidence type="ECO:0000313" key="3">
    <source>
        <dbReference type="Proteomes" id="UP000886523"/>
    </source>
</evidence>
<organism evidence="2 3">
    <name type="scientific">Hydnum rufescens UP504</name>
    <dbReference type="NCBI Taxonomy" id="1448309"/>
    <lineage>
        <taxon>Eukaryota</taxon>
        <taxon>Fungi</taxon>
        <taxon>Dikarya</taxon>
        <taxon>Basidiomycota</taxon>
        <taxon>Agaricomycotina</taxon>
        <taxon>Agaricomycetes</taxon>
        <taxon>Cantharellales</taxon>
        <taxon>Hydnaceae</taxon>
        <taxon>Hydnum</taxon>
    </lineage>
</organism>
<evidence type="ECO:0008006" key="4">
    <source>
        <dbReference type="Google" id="ProtNLM"/>
    </source>
</evidence>
<sequence length="205" mass="21842">MRPKRAMNLTLSPTSLFPSIRNQAASSANLASPDPFTDPPPSGFSQGPSDTSTTRYLVSPLSGHFVDLVSFPSPPTTKTLTRQTSIQTLSIPENSSFDLPYDGFFDDPSSTHLGMPASPEDPFADSPNVVLAFSESIRAVSSRTEPDVGESRRASISSNMTRVARSWDSSSPEDLSVSAGDVVRVISRHAGNQRQGTAVAADGRL</sequence>
<feature type="compositionally biased region" description="Polar residues" evidence="1">
    <location>
        <begin position="43"/>
        <end position="53"/>
    </location>
</feature>
<name>A0A9P6AU05_9AGAM</name>
<comment type="caution">
    <text evidence="2">The sequence shown here is derived from an EMBL/GenBank/DDBJ whole genome shotgun (WGS) entry which is preliminary data.</text>
</comment>
<reference evidence="2" key="1">
    <citation type="journal article" date="2020" name="Nat. Commun.">
        <title>Large-scale genome sequencing of mycorrhizal fungi provides insights into the early evolution of symbiotic traits.</title>
        <authorList>
            <person name="Miyauchi S."/>
            <person name="Kiss E."/>
            <person name="Kuo A."/>
            <person name="Drula E."/>
            <person name="Kohler A."/>
            <person name="Sanchez-Garcia M."/>
            <person name="Morin E."/>
            <person name="Andreopoulos B."/>
            <person name="Barry K.W."/>
            <person name="Bonito G."/>
            <person name="Buee M."/>
            <person name="Carver A."/>
            <person name="Chen C."/>
            <person name="Cichocki N."/>
            <person name="Clum A."/>
            <person name="Culley D."/>
            <person name="Crous P.W."/>
            <person name="Fauchery L."/>
            <person name="Girlanda M."/>
            <person name="Hayes R.D."/>
            <person name="Keri Z."/>
            <person name="LaButti K."/>
            <person name="Lipzen A."/>
            <person name="Lombard V."/>
            <person name="Magnuson J."/>
            <person name="Maillard F."/>
            <person name="Murat C."/>
            <person name="Nolan M."/>
            <person name="Ohm R.A."/>
            <person name="Pangilinan J."/>
            <person name="Pereira M.F."/>
            <person name="Perotto S."/>
            <person name="Peter M."/>
            <person name="Pfister S."/>
            <person name="Riley R."/>
            <person name="Sitrit Y."/>
            <person name="Stielow J.B."/>
            <person name="Szollosi G."/>
            <person name="Zifcakova L."/>
            <person name="Stursova M."/>
            <person name="Spatafora J.W."/>
            <person name="Tedersoo L."/>
            <person name="Vaario L.M."/>
            <person name="Yamada A."/>
            <person name="Yan M."/>
            <person name="Wang P."/>
            <person name="Xu J."/>
            <person name="Bruns T."/>
            <person name="Baldrian P."/>
            <person name="Vilgalys R."/>
            <person name="Dunand C."/>
            <person name="Henrissat B."/>
            <person name="Grigoriev I.V."/>
            <person name="Hibbett D."/>
            <person name="Nagy L.G."/>
            <person name="Martin F.M."/>
        </authorList>
    </citation>
    <scope>NUCLEOTIDE SEQUENCE</scope>
    <source>
        <strain evidence="2">UP504</strain>
    </source>
</reference>
<keyword evidence="3" id="KW-1185">Reference proteome</keyword>
<dbReference type="AlphaFoldDB" id="A0A9P6AU05"/>
<dbReference type="Proteomes" id="UP000886523">
    <property type="component" value="Unassembled WGS sequence"/>
</dbReference>
<feature type="region of interest" description="Disordered" evidence="1">
    <location>
        <begin position="144"/>
        <end position="175"/>
    </location>
</feature>
<protein>
    <recommendedName>
        <fullName evidence="4">SH3 domain-containing protein</fullName>
    </recommendedName>
</protein>
<evidence type="ECO:0000313" key="2">
    <source>
        <dbReference type="EMBL" id="KAF9511938.1"/>
    </source>
</evidence>
<dbReference type="EMBL" id="MU128993">
    <property type="protein sequence ID" value="KAF9511938.1"/>
    <property type="molecule type" value="Genomic_DNA"/>
</dbReference>
<feature type="region of interest" description="Disordered" evidence="1">
    <location>
        <begin position="22"/>
        <end position="53"/>
    </location>
</feature>
<proteinExistence type="predicted"/>
<gene>
    <name evidence="2" type="ORF">BS47DRAFT_1122982</name>
</gene>
<feature type="compositionally biased region" description="Basic and acidic residues" evidence="1">
    <location>
        <begin position="144"/>
        <end position="153"/>
    </location>
</feature>